<dbReference type="Gene3D" id="3.40.50.1400">
    <property type="match status" value="2"/>
</dbReference>
<reference evidence="10" key="1">
    <citation type="submission" date="2024-03" db="EMBL/GenBank/DDBJ databases">
        <title>WGS assembly of Saponaria officinalis var. Norfolk2.</title>
        <authorList>
            <person name="Jenkins J."/>
            <person name="Shu S."/>
            <person name="Grimwood J."/>
            <person name="Barry K."/>
            <person name="Goodstein D."/>
            <person name="Schmutz J."/>
            <person name="Leebens-Mack J."/>
            <person name="Osbourn A."/>
        </authorList>
    </citation>
    <scope>NUCLEOTIDE SEQUENCE [LARGE SCALE GENOMIC DNA]</scope>
    <source>
        <strain evidence="10">JIC</strain>
    </source>
</reference>
<dbReference type="InterPro" id="IPR001015">
    <property type="entry name" value="Ferrochelatase"/>
</dbReference>
<dbReference type="CDD" id="cd03411">
    <property type="entry name" value="Ferrochelatase_N"/>
    <property type="match status" value="1"/>
</dbReference>
<dbReference type="PANTHER" id="PTHR11108:SF1">
    <property type="entry name" value="FERROCHELATASE, MITOCHONDRIAL"/>
    <property type="match status" value="1"/>
</dbReference>
<dbReference type="Pfam" id="PF00762">
    <property type="entry name" value="Ferrochelatase"/>
    <property type="match status" value="1"/>
</dbReference>
<dbReference type="GO" id="GO:0004325">
    <property type="term" value="F:ferrochelatase activity"/>
    <property type="evidence" value="ECO:0007669"/>
    <property type="project" value="UniProtKB-UniRule"/>
</dbReference>
<protein>
    <recommendedName>
        <fullName evidence="9">Ferrochelatase</fullName>
        <ecNumber evidence="9">4.98.1.1</ecNumber>
    </recommendedName>
</protein>
<name>A0AAW1HLT4_SAPOF</name>
<evidence type="ECO:0000256" key="1">
    <source>
        <dbReference type="ARBA" id="ARBA00004229"/>
    </source>
</evidence>
<keyword evidence="9" id="KW-0150">Chloroplast</keyword>
<dbReference type="InterPro" id="IPR033659">
    <property type="entry name" value="Ferrochelatase_N"/>
</dbReference>
<keyword evidence="4 9" id="KW-0408">Iron</keyword>
<evidence type="ECO:0000256" key="5">
    <source>
        <dbReference type="ARBA" id="ARBA00023133"/>
    </source>
</evidence>
<dbReference type="PANTHER" id="PTHR11108">
    <property type="entry name" value="FERROCHELATASE"/>
    <property type="match status" value="1"/>
</dbReference>
<evidence type="ECO:0000313" key="11">
    <source>
        <dbReference type="Proteomes" id="UP001443914"/>
    </source>
</evidence>
<comment type="subcellular location">
    <subcellularLocation>
        <location evidence="1 9">Plastid</location>
        <location evidence="1 9">Chloroplast</location>
    </subcellularLocation>
</comment>
<dbReference type="HAMAP" id="MF_00323">
    <property type="entry name" value="Ferrochelatase"/>
    <property type="match status" value="1"/>
</dbReference>
<dbReference type="InterPro" id="IPR033644">
    <property type="entry name" value="Ferrochelatase_C"/>
</dbReference>
<organism evidence="10 11">
    <name type="scientific">Saponaria officinalis</name>
    <name type="common">Common soapwort</name>
    <name type="synonym">Lychnis saponaria</name>
    <dbReference type="NCBI Taxonomy" id="3572"/>
    <lineage>
        <taxon>Eukaryota</taxon>
        <taxon>Viridiplantae</taxon>
        <taxon>Streptophyta</taxon>
        <taxon>Embryophyta</taxon>
        <taxon>Tracheophyta</taxon>
        <taxon>Spermatophyta</taxon>
        <taxon>Magnoliopsida</taxon>
        <taxon>eudicotyledons</taxon>
        <taxon>Gunneridae</taxon>
        <taxon>Pentapetalae</taxon>
        <taxon>Caryophyllales</taxon>
        <taxon>Caryophyllaceae</taxon>
        <taxon>Caryophylleae</taxon>
        <taxon>Saponaria</taxon>
    </lineage>
</organism>
<evidence type="ECO:0000256" key="3">
    <source>
        <dbReference type="ARBA" id="ARBA00007718"/>
    </source>
</evidence>
<keyword evidence="7 9" id="KW-0627">Porphyrin biosynthesis</keyword>
<evidence type="ECO:0000256" key="6">
    <source>
        <dbReference type="ARBA" id="ARBA00023239"/>
    </source>
</evidence>
<keyword evidence="11" id="KW-1185">Reference proteome</keyword>
<dbReference type="CDD" id="cd00419">
    <property type="entry name" value="Ferrochelatase_C"/>
    <property type="match status" value="1"/>
</dbReference>
<proteinExistence type="inferred from homology"/>
<gene>
    <name evidence="10" type="ORF">RND81_11G126800</name>
</gene>
<dbReference type="SUPFAM" id="SSF53800">
    <property type="entry name" value="Chelatase"/>
    <property type="match status" value="1"/>
</dbReference>
<dbReference type="GO" id="GO:0005739">
    <property type="term" value="C:mitochondrion"/>
    <property type="evidence" value="ECO:0007669"/>
    <property type="project" value="TreeGrafter"/>
</dbReference>
<dbReference type="GO" id="GO:0009507">
    <property type="term" value="C:chloroplast"/>
    <property type="evidence" value="ECO:0007669"/>
    <property type="project" value="UniProtKB-SubCell"/>
</dbReference>
<dbReference type="NCBIfam" id="TIGR00109">
    <property type="entry name" value="hemH"/>
    <property type="match status" value="1"/>
</dbReference>
<evidence type="ECO:0000256" key="8">
    <source>
        <dbReference type="ARBA" id="ARBA00049380"/>
    </source>
</evidence>
<comment type="function">
    <text evidence="9">Catalyzes the ferrous insertion into protoporphyrin IX.</text>
</comment>
<evidence type="ECO:0000313" key="10">
    <source>
        <dbReference type="EMBL" id="KAK9677193.1"/>
    </source>
</evidence>
<dbReference type="EC" id="4.98.1.1" evidence="9"/>
<evidence type="ECO:0000256" key="4">
    <source>
        <dbReference type="ARBA" id="ARBA00023004"/>
    </source>
</evidence>
<dbReference type="PROSITE" id="PS00534">
    <property type="entry name" value="FERROCHELATASE"/>
    <property type="match status" value="1"/>
</dbReference>
<dbReference type="EMBL" id="JBDFQZ010000011">
    <property type="protein sequence ID" value="KAK9677193.1"/>
    <property type="molecule type" value="Genomic_DNA"/>
</dbReference>
<comment type="caution">
    <text evidence="10">The sequence shown here is derived from an EMBL/GenBank/DDBJ whole genome shotgun (WGS) entry which is preliminary data.</text>
</comment>
<dbReference type="GO" id="GO:0006783">
    <property type="term" value="P:heme biosynthetic process"/>
    <property type="evidence" value="ECO:0007669"/>
    <property type="project" value="UniProtKB-UniRule"/>
</dbReference>
<dbReference type="InterPro" id="IPR019772">
    <property type="entry name" value="Ferrochelatase_AS"/>
</dbReference>
<keyword evidence="9" id="KW-0934">Plastid</keyword>
<dbReference type="AlphaFoldDB" id="A0AAW1HLT4"/>
<dbReference type="FunFam" id="3.40.50.1400:FF:000006">
    <property type="entry name" value="Ferrochelatase"/>
    <property type="match status" value="1"/>
</dbReference>
<evidence type="ECO:0000256" key="2">
    <source>
        <dbReference type="ARBA" id="ARBA00004943"/>
    </source>
</evidence>
<accession>A0AAW1HLT4</accession>
<dbReference type="SUPFAM" id="SSF103511">
    <property type="entry name" value="Chlorophyll a-b binding protein"/>
    <property type="match status" value="1"/>
</dbReference>
<evidence type="ECO:0000256" key="7">
    <source>
        <dbReference type="ARBA" id="ARBA00023244"/>
    </source>
</evidence>
<comment type="pathway">
    <text evidence="2 9">Porphyrin-containing compound metabolism; protoheme biosynthesis; protoheme from protoporphyrin-IX: step 1/1.</text>
</comment>
<keyword evidence="6 9" id="KW-0456">Lyase</keyword>
<dbReference type="Proteomes" id="UP001443914">
    <property type="component" value="Unassembled WGS sequence"/>
</dbReference>
<sequence>MAIGSALSTLQSAQFMGVRVFSGDDVVHLHKKPSFNCRLLPREIWTCQRTFRCVGVTFENNFNGRLRNSIAGKFSSGRSNEESIPSCKAQSFPARALLTSTASDLSTKSRIGDEKLGVLLLNLGGPETLDDVQPFLYNLFADPDIIRLPRLFRFLQKPLAQFISTARAPKSKEGYASIGGGSPLRQITDEQAEALRNALSDKNIPAKVYVGMRYWHPFTEEAIEEIKRDGISKLVVLPLYPQFSISTSGSSLRLLESIFRDDEYLVNMQHTVIPSWYQREGYIKAMVDLIVIELKKFNRPDQVVIFFSAHGVPLAYVEEAGDPYKAEMEECVDLIMEELEKRKLYNSFTLAYQSRVGPVEWLKPYTDDTIIDLGKRGVKSLLAVPISFVSEHIETLEEIDVEYKELALESGIENWGRVPALGCEPTFITDLADAVIESLPYVGAMAVSNLEARQSLVPLGSVEELLAAYDSQRRELPAPMTMWEWGLTRSAETWNGRAAMLAVLLLLVLEVTTGQGFLHQWGILPLFR</sequence>
<comment type="similarity">
    <text evidence="3 9">Belongs to the ferrochelatase family.</text>
</comment>
<evidence type="ECO:0000256" key="9">
    <source>
        <dbReference type="RuleBase" id="RU000607"/>
    </source>
</evidence>
<comment type="catalytic activity">
    <reaction evidence="8 9">
        <text>heme b + 2 H(+) = protoporphyrin IX + Fe(2+)</text>
        <dbReference type="Rhea" id="RHEA:22584"/>
        <dbReference type="ChEBI" id="CHEBI:15378"/>
        <dbReference type="ChEBI" id="CHEBI:29033"/>
        <dbReference type="ChEBI" id="CHEBI:57306"/>
        <dbReference type="ChEBI" id="CHEBI:60344"/>
        <dbReference type="EC" id="4.98.1.1"/>
    </reaction>
</comment>
<keyword evidence="5 9" id="KW-0350">Heme biosynthesis</keyword>